<evidence type="ECO:0000256" key="1">
    <source>
        <dbReference type="SAM" id="MobiDB-lite"/>
    </source>
</evidence>
<feature type="region of interest" description="Disordered" evidence="1">
    <location>
        <begin position="42"/>
        <end position="67"/>
    </location>
</feature>
<dbReference type="RefSeq" id="WP_399657646.1">
    <property type="nucleotide sequence ID" value="NZ_JBITYG010000017.1"/>
</dbReference>
<proteinExistence type="predicted"/>
<evidence type="ECO:0000313" key="2">
    <source>
        <dbReference type="EMBL" id="MFI9106251.1"/>
    </source>
</evidence>
<dbReference type="EMBL" id="JBITYG010000017">
    <property type="protein sequence ID" value="MFI9106251.1"/>
    <property type="molecule type" value="Genomic_DNA"/>
</dbReference>
<keyword evidence="3" id="KW-1185">Reference proteome</keyword>
<name>A0ABW8CII4_9ACTN</name>
<gene>
    <name evidence="2" type="ORF">ACIGXA_37680</name>
</gene>
<dbReference type="PROSITE" id="PS51257">
    <property type="entry name" value="PROKAR_LIPOPROTEIN"/>
    <property type="match status" value="1"/>
</dbReference>
<protein>
    <recommendedName>
        <fullName evidence="4">Lipoprotein</fullName>
    </recommendedName>
</protein>
<evidence type="ECO:0000313" key="3">
    <source>
        <dbReference type="Proteomes" id="UP001614394"/>
    </source>
</evidence>
<organism evidence="2 3">
    <name type="scientific">Streptomyces fildesensis</name>
    <dbReference type="NCBI Taxonomy" id="375757"/>
    <lineage>
        <taxon>Bacteria</taxon>
        <taxon>Bacillati</taxon>
        <taxon>Actinomycetota</taxon>
        <taxon>Actinomycetes</taxon>
        <taxon>Kitasatosporales</taxon>
        <taxon>Streptomycetaceae</taxon>
        <taxon>Streptomyces</taxon>
    </lineage>
</organism>
<reference evidence="2 3" key="1">
    <citation type="submission" date="2024-10" db="EMBL/GenBank/DDBJ databases">
        <title>The Natural Products Discovery Center: Release of the First 8490 Sequenced Strains for Exploring Actinobacteria Biosynthetic Diversity.</title>
        <authorList>
            <person name="Kalkreuter E."/>
            <person name="Kautsar S.A."/>
            <person name="Yang D."/>
            <person name="Bader C.D."/>
            <person name="Teijaro C.N."/>
            <person name="Fluegel L."/>
            <person name="Davis C.M."/>
            <person name="Simpson J.R."/>
            <person name="Lauterbach L."/>
            <person name="Steele A.D."/>
            <person name="Gui C."/>
            <person name="Meng S."/>
            <person name="Li G."/>
            <person name="Viehrig K."/>
            <person name="Ye F."/>
            <person name="Su P."/>
            <person name="Kiefer A.F."/>
            <person name="Nichols A."/>
            <person name="Cepeda A.J."/>
            <person name="Yan W."/>
            <person name="Fan B."/>
            <person name="Jiang Y."/>
            <person name="Adhikari A."/>
            <person name="Zheng C.-J."/>
            <person name="Schuster L."/>
            <person name="Cowan T.M."/>
            <person name="Smanski M.J."/>
            <person name="Chevrette M.G."/>
            <person name="De Carvalho L.P.S."/>
            <person name="Shen B."/>
        </authorList>
    </citation>
    <scope>NUCLEOTIDE SEQUENCE [LARGE SCALE GENOMIC DNA]</scope>
    <source>
        <strain evidence="2 3">NPDC053399</strain>
    </source>
</reference>
<dbReference type="Proteomes" id="UP001614394">
    <property type="component" value="Unassembled WGS sequence"/>
</dbReference>
<comment type="caution">
    <text evidence="2">The sequence shown here is derived from an EMBL/GenBank/DDBJ whole genome shotgun (WGS) entry which is preliminary data.</text>
</comment>
<accession>A0ABW8CII4</accession>
<evidence type="ECO:0008006" key="4">
    <source>
        <dbReference type="Google" id="ProtNLM"/>
    </source>
</evidence>
<sequence>MLEKFEKFEGAYVTTRTLPMAATVATAVLLLTACGGGSDDGSDQIAGVPTDAPTSASSPTGDAVQRPKVALPADLKLSFEGTSSGDAKKDAVWADAAERVRAMDEAIVNGKPDSPAVAFYSKGSTQSSARTSIKWYLDHGYSLTGTTRYYNPGVTFTGSGAALTYCGDESKGYAKDRKTGKVLKTPVTKDAYVLYVTKLEKSTQGVWQTSDVLTQRGSAQCRP</sequence>